<dbReference type="OrthoDB" id="9812661at2"/>
<keyword evidence="5" id="KW-0328">Glycosyltransferase</keyword>
<dbReference type="GO" id="GO:0009252">
    <property type="term" value="P:peptidoglycan biosynthetic process"/>
    <property type="evidence" value="ECO:0007669"/>
    <property type="project" value="UniProtKB-KW"/>
</dbReference>
<evidence type="ECO:0000256" key="14">
    <source>
        <dbReference type="ARBA" id="ARBA00032370"/>
    </source>
</evidence>
<name>A0A494Y0Z2_9BACL</name>
<dbReference type="GO" id="GO:0005886">
    <property type="term" value="C:plasma membrane"/>
    <property type="evidence" value="ECO:0007669"/>
    <property type="project" value="UniProtKB-SubCell"/>
</dbReference>
<keyword evidence="3" id="KW-1003">Cell membrane</keyword>
<evidence type="ECO:0000256" key="16">
    <source>
        <dbReference type="ARBA" id="ARBA00038053"/>
    </source>
</evidence>
<evidence type="ECO:0000256" key="13">
    <source>
        <dbReference type="ARBA" id="ARBA00023316"/>
    </source>
</evidence>
<feature type="transmembrane region" description="Helical" evidence="22">
    <location>
        <begin position="165"/>
        <end position="182"/>
    </location>
</feature>
<keyword evidence="6" id="KW-0808">Transferase</keyword>
<keyword evidence="4" id="KW-0132">Cell division</keyword>
<dbReference type="GO" id="GO:0015648">
    <property type="term" value="F:lipid-linked peptidoglycan transporter activity"/>
    <property type="evidence" value="ECO:0007669"/>
    <property type="project" value="TreeGrafter"/>
</dbReference>
<dbReference type="EC" id="2.4.99.28" evidence="19"/>
<dbReference type="GO" id="GO:0008360">
    <property type="term" value="P:regulation of cell shape"/>
    <property type="evidence" value="ECO:0007669"/>
    <property type="project" value="UniProtKB-KW"/>
</dbReference>
<evidence type="ECO:0000256" key="9">
    <source>
        <dbReference type="ARBA" id="ARBA00022984"/>
    </source>
</evidence>
<dbReference type="Pfam" id="PF01098">
    <property type="entry name" value="FTSW_RODA_SPOVE"/>
    <property type="match status" value="1"/>
</dbReference>
<dbReference type="InterPro" id="IPR001182">
    <property type="entry name" value="FtsW/RodA"/>
</dbReference>
<evidence type="ECO:0000256" key="22">
    <source>
        <dbReference type="SAM" id="Phobius"/>
    </source>
</evidence>
<feature type="transmembrane region" description="Helical" evidence="22">
    <location>
        <begin position="265"/>
        <end position="291"/>
    </location>
</feature>
<evidence type="ECO:0000256" key="20">
    <source>
        <dbReference type="ARBA" id="ARBA00049902"/>
    </source>
</evidence>
<feature type="transmembrane region" description="Helical" evidence="22">
    <location>
        <begin position="303"/>
        <end position="328"/>
    </location>
</feature>
<proteinExistence type="inferred from homology"/>
<dbReference type="RefSeq" id="WP_120975391.1">
    <property type="nucleotide sequence ID" value="NZ_RBZM01000004.1"/>
</dbReference>
<evidence type="ECO:0000313" key="24">
    <source>
        <dbReference type="Proteomes" id="UP000282076"/>
    </source>
</evidence>
<feature type="transmembrane region" description="Helical" evidence="22">
    <location>
        <begin position="340"/>
        <end position="361"/>
    </location>
</feature>
<comment type="similarity">
    <text evidence="16">Belongs to the SEDS family. FtsW subfamily.</text>
</comment>
<evidence type="ECO:0000256" key="1">
    <source>
        <dbReference type="ARBA" id="ARBA00004651"/>
    </source>
</evidence>
<evidence type="ECO:0000256" key="4">
    <source>
        <dbReference type="ARBA" id="ARBA00022618"/>
    </source>
</evidence>
<dbReference type="GO" id="GO:0008955">
    <property type="term" value="F:peptidoglycan glycosyltransferase activity"/>
    <property type="evidence" value="ECO:0007669"/>
    <property type="project" value="UniProtKB-EC"/>
</dbReference>
<evidence type="ECO:0000256" key="10">
    <source>
        <dbReference type="ARBA" id="ARBA00022989"/>
    </source>
</evidence>
<evidence type="ECO:0000256" key="7">
    <source>
        <dbReference type="ARBA" id="ARBA00022692"/>
    </source>
</evidence>
<accession>A0A494Y0Z2</accession>
<keyword evidence="9" id="KW-0573">Peptidoglycan synthesis</keyword>
<dbReference type="Proteomes" id="UP000282076">
    <property type="component" value="Unassembled WGS sequence"/>
</dbReference>
<evidence type="ECO:0000256" key="2">
    <source>
        <dbReference type="ARBA" id="ARBA00004752"/>
    </source>
</evidence>
<comment type="function">
    <text evidence="21">Peptidoglycan polymerase that is essential for cell division.</text>
</comment>
<keyword evidence="11 22" id="KW-0472">Membrane</keyword>
<dbReference type="GO" id="GO:0071555">
    <property type="term" value="P:cell wall organization"/>
    <property type="evidence" value="ECO:0007669"/>
    <property type="project" value="UniProtKB-KW"/>
</dbReference>
<comment type="pathway">
    <text evidence="2">Cell wall biogenesis; peptidoglycan biosynthesis.</text>
</comment>
<evidence type="ECO:0000256" key="5">
    <source>
        <dbReference type="ARBA" id="ARBA00022676"/>
    </source>
</evidence>
<protein>
    <recommendedName>
        <fullName evidence="17">Probable peptidoglycan glycosyltransferase FtsW</fullName>
        <ecNumber evidence="19">2.4.99.28</ecNumber>
    </recommendedName>
    <alternativeName>
        <fullName evidence="18">Cell division protein FtsW</fullName>
    </alternativeName>
    <alternativeName>
        <fullName evidence="15">Cell wall polymerase</fullName>
    </alternativeName>
    <alternativeName>
        <fullName evidence="14">Peptidoglycan polymerase</fullName>
    </alternativeName>
</protein>
<comment type="subcellular location">
    <subcellularLocation>
        <location evidence="1">Cell membrane</location>
        <topology evidence="1">Multi-pass membrane protein</topology>
    </subcellularLocation>
</comment>
<comment type="caution">
    <text evidence="23">The sequence shown here is derived from an EMBL/GenBank/DDBJ whole genome shotgun (WGS) entry which is preliminary data.</text>
</comment>
<keyword evidence="12" id="KW-0131">Cell cycle</keyword>
<dbReference type="PANTHER" id="PTHR30474:SF2">
    <property type="entry name" value="PEPTIDOGLYCAN GLYCOSYLTRANSFERASE FTSW-RELATED"/>
    <property type="match status" value="1"/>
</dbReference>
<keyword evidence="8" id="KW-0133">Cell shape</keyword>
<feature type="transmembrane region" description="Helical" evidence="22">
    <location>
        <begin position="141"/>
        <end position="159"/>
    </location>
</feature>
<evidence type="ECO:0000256" key="3">
    <source>
        <dbReference type="ARBA" id="ARBA00022475"/>
    </source>
</evidence>
<feature type="transmembrane region" description="Helical" evidence="22">
    <location>
        <begin position="80"/>
        <end position="99"/>
    </location>
</feature>
<keyword evidence="24" id="KW-1185">Reference proteome</keyword>
<dbReference type="GO" id="GO:0051301">
    <property type="term" value="P:cell division"/>
    <property type="evidence" value="ECO:0007669"/>
    <property type="project" value="UniProtKB-KW"/>
</dbReference>
<feature type="transmembrane region" description="Helical" evidence="22">
    <location>
        <begin position="189"/>
        <end position="205"/>
    </location>
</feature>
<comment type="catalytic activity">
    <reaction evidence="20">
        <text>[GlcNAc-(1-&gt;4)-Mur2Ac(oyl-L-Ala-gamma-D-Glu-L-Lys-D-Ala-D-Ala)](n)-di-trans,octa-cis-undecaprenyl diphosphate + beta-D-GlcNAc-(1-&gt;4)-Mur2Ac(oyl-L-Ala-gamma-D-Glu-L-Lys-D-Ala-D-Ala)-di-trans,octa-cis-undecaprenyl diphosphate = [GlcNAc-(1-&gt;4)-Mur2Ac(oyl-L-Ala-gamma-D-Glu-L-Lys-D-Ala-D-Ala)](n+1)-di-trans,octa-cis-undecaprenyl diphosphate + di-trans,octa-cis-undecaprenyl diphosphate + H(+)</text>
        <dbReference type="Rhea" id="RHEA:23708"/>
        <dbReference type="Rhea" id="RHEA-COMP:9602"/>
        <dbReference type="Rhea" id="RHEA-COMP:9603"/>
        <dbReference type="ChEBI" id="CHEBI:15378"/>
        <dbReference type="ChEBI" id="CHEBI:58405"/>
        <dbReference type="ChEBI" id="CHEBI:60033"/>
        <dbReference type="ChEBI" id="CHEBI:78435"/>
        <dbReference type="EC" id="2.4.99.28"/>
    </reaction>
</comment>
<gene>
    <name evidence="23" type="primary">ftsW</name>
    <name evidence="23" type="ORF">D7Z26_07215</name>
</gene>
<dbReference type="AlphaFoldDB" id="A0A494Y0Z2"/>
<dbReference type="EMBL" id="RBZM01000004">
    <property type="protein sequence ID" value="RKP55013.1"/>
    <property type="molecule type" value="Genomic_DNA"/>
</dbReference>
<evidence type="ECO:0000256" key="8">
    <source>
        <dbReference type="ARBA" id="ARBA00022960"/>
    </source>
</evidence>
<sequence>MKQGIEIRGRPDFLLLLLTMTLVGLGLIMIFSASSPIAIAKYHSAWHYVSRQGAFASIGLLLMLLFMGIPYSWWKKAAPFLLITCLSLLVLVLVIGSVINGGKRWFVIGGFNFQPSEFAKLTIIVYLSSLISKKGEHFRQFKRGLLPILLVVGLILLLVMKQPDFGTVLILFFISGTIIMIGGADARHLAMLLLGLVPTIIYLAVNKSYRLERINSFMKPFDNPDGSGYQLIQSLYALGHGGLTGTGLGQSVQKLFYLPEAHTDFIFAVIGEELGFVGTVLFVIIFFFYLWRGFVASYNCSEPFGLLLGMGIVAMIFIQFVLNVGAVTGCLPITGIPLPFISYGGSSLILCLACSGILLSISRENNRRKQEQYQQSAE</sequence>
<evidence type="ECO:0000256" key="19">
    <source>
        <dbReference type="ARBA" id="ARBA00044770"/>
    </source>
</evidence>
<evidence type="ECO:0000256" key="15">
    <source>
        <dbReference type="ARBA" id="ARBA00033270"/>
    </source>
</evidence>
<feature type="transmembrane region" description="Helical" evidence="22">
    <location>
        <begin position="12"/>
        <end position="33"/>
    </location>
</feature>
<evidence type="ECO:0000313" key="23">
    <source>
        <dbReference type="EMBL" id="RKP55013.1"/>
    </source>
</evidence>
<evidence type="ECO:0000256" key="21">
    <source>
        <dbReference type="ARBA" id="ARBA00049966"/>
    </source>
</evidence>
<dbReference type="GO" id="GO:0032153">
    <property type="term" value="C:cell division site"/>
    <property type="evidence" value="ECO:0007669"/>
    <property type="project" value="TreeGrafter"/>
</dbReference>
<evidence type="ECO:0000256" key="17">
    <source>
        <dbReference type="ARBA" id="ARBA00041185"/>
    </source>
</evidence>
<reference evidence="23 24" key="1">
    <citation type="submission" date="2018-10" db="EMBL/GenBank/DDBJ databases">
        <title>Cohnella sp. M2MS4P-1, whole genome shotgun sequence.</title>
        <authorList>
            <person name="Tuo L."/>
        </authorList>
    </citation>
    <scope>NUCLEOTIDE SEQUENCE [LARGE SCALE GENOMIC DNA]</scope>
    <source>
        <strain evidence="23 24">M2MS4P-1</strain>
    </source>
</reference>
<evidence type="ECO:0000256" key="6">
    <source>
        <dbReference type="ARBA" id="ARBA00022679"/>
    </source>
</evidence>
<dbReference type="PANTHER" id="PTHR30474">
    <property type="entry name" value="CELL CYCLE PROTEIN"/>
    <property type="match status" value="1"/>
</dbReference>
<evidence type="ECO:0000256" key="11">
    <source>
        <dbReference type="ARBA" id="ARBA00023136"/>
    </source>
</evidence>
<evidence type="ECO:0000256" key="12">
    <source>
        <dbReference type="ARBA" id="ARBA00023306"/>
    </source>
</evidence>
<dbReference type="InterPro" id="IPR013437">
    <property type="entry name" value="FtsW"/>
</dbReference>
<feature type="transmembrane region" description="Helical" evidence="22">
    <location>
        <begin position="53"/>
        <end position="73"/>
    </location>
</feature>
<organism evidence="23 24">
    <name type="scientific">Cohnella endophytica</name>
    <dbReference type="NCBI Taxonomy" id="2419778"/>
    <lineage>
        <taxon>Bacteria</taxon>
        <taxon>Bacillati</taxon>
        <taxon>Bacillota</taxon>
        <taxon>Bacilli</taxon>
        <taxon>Bacillales</taxon>
        <taxon>Paenibacillaceae</taxon>
        <taxon>Cohnella</taxon>
    </lineage>
</organism>
<evidence type="ECO:0000256" key="18">
    <source>
        <dbReference type="ARBA" id="ARBA00041418"/>
    </source>
</evidence>
<dbReference type="NCBIfam" id="TIGR02614">
    <property type="entry name" value="ftsW"/>
    <property type="match status" value="1"/>
</dbReference>
<keyword evidence="7 22" id="KW-0812">Transmembrane</keyword>
<keyword evidence="10 22" id="KW-1133">Transmembrane helix</keyword>
<keyword evidence="13" id="KW-0961">Cell wall biogenesis/degradation</keyword>